<dbReference type="InterPro" id="IPR008337">
    <property type="entry name" value="Capsule_biosynth_CapB"/>
</dbReference>
<dbReference type="SUPFAM" id="SSF53623">
    <property type="entry name" value="MurD-like peptide ligases, catalytic domain"/>
    <property type="match status" value="1"/>
</dbReference>
<protein>
    <submittedName>
        <fullName evidence="2">Poly-gamma-glutamate synthase PgsB</fullName>
    </submittedName>
</protein>
<dbReference type="GO" id="GO:0005524">
    <property type="term" value="F:ATP binding"/>
    <property type="evidence" value="ECO:0007669"/>
    <property type="project" value="InterPro"/>
</dbReference>
<dbReference type="Gene3D" id="3.40.1190.10">
    <property type="entry name" value="Mur-like, catalytic domain"/>
    <property type="match status" value="1"/>
</dbReference>
<feature type="transmembrane region" description="Helical" evidence="1">
    <location>
        <begin position="6"/>
        <end position="27"/>
    </location>
</feature>
<dbReference type="NCBIfam" id="TIGR04012">
    <property type="entry name" value="poly_gGlu_PgsB"/>
    <property type="match status" value="1"/>
</dbReference>
<dbReference type="Proteomes" id="UP000642488">
    <property type="component" value="Unassembled WGS sequence"/>
</dbReference>
<name>A0A934MED1_9RHOB</name>
<dbReference type="PANTHER" id="PTHR43445">
    <property type="entry name" value="UDP-N-ACETYLMURAMATE--L-ALANINE LIGASE-RELATED"/>
    <property type="match status" value="1"/>
</dbReference>
<keyword evidence="1" id="KW-0472">Membrane</keyword>
<reference evidence="2" key="1">
    <citation type="submission" date="2020-12" db="EMBL/GenBank/DDBJ databases">
        <title>Bacterial taxonomy.</title>
        <authorList>
            <person name="Pan X."/>
        </authorList>
    </citation>
    <scope>NUCLEOTIDE SEQUENCE</scope>
    <source>
        <strain evidence="2">KCTC 52957</strain>
    </source>
</reference>
<comment type="caution">
    <text evidence="2">The sequence shown here is derived from an EMBL/GenBank/DDBJ whole genome shotgun (WGS) entry which is preliminary data.</text>
</comment>
<dbReference type="GO" id="GO:0016020">
    <property type="term" value="C:membrane"/>
    <property type="evidence" value="ECO:0007669"/>
    <property type="project" value="InterPro"/>
</dbReference>
<dbReference type="GO" id="GO:0045227">
    <property type="term" value="P:capsule polysaccharide biosynthetic process"/>
    <property type="evidence" value="ECO:0007669"/>
    <property type="project" value="InterPro"/>
</dbReference>
<sequence length="420" mass="45536">MSDTFQNWGPLALATLAAASVIVFWILQTARHERLLARLPIRVHVNGIRGKSTIVRYIAGALREGGITTVAKTTGSATRLIHPDGSEEPIRRIGAPTIIEQIEILGRATGPDTQAIVIECMALDTEYQRISEQRMIRATDGIIANVRRDHVEQMGYELPDIARALSNTAPLNAPLLTAERDPELRAILSQAARARGGQLVAVRGADVSDAELDGFGPLTFPENVALALAVAERHGVDRATALRGMRGARMDPGASGVFHHAIDGRDLWWINLFGVNDVDSARINLRRVMGWAERRGDVALVLNNRADRENRTLQFAEMLSEMGAATRVFLSGEGLDKLQDALRHAGLDDASRLDLPKDLSPRAVLHSVSDKGSVVLIGLANIHTRDADLIRAVLEDPAAAWSGDRDTDVAQAPCTDRDAA</sequence>
<proteinExistence type="predicted"/>
<evidence type="ECO:0000313" key="3">
    <source>
        <dbReference type="Proteomes" id="UP000642488"/>
    </source>
</evidence>
<dbReference type="PRINTS" id="PR01758">
    <property type="entry name" value="CAPSULEPROTB"/>
</dbReference>
<gene>
    <name evidence="2" type="primary">pgsB</name>
    <name evidence="2" type="ORF">ILP92_11325</name>
</gene>
<dbReference type="AlphaFoldDB" id="A0A934MED1"/>
<organism evidence="2 3">
    <name type="scientific">Palleronia pontilimi</name>
    <dbReference type="NCBI Taxonomy" id="1964209"/>
    <lineage>
        <taxon>Bacteria</taxon>
        <taxon>Pseudomonadati</taxon>
        <taxon>Pseudomonadota</taxon>
        <taxon>Alphaproteobacteria</taxon>
        <taxon>Rhodobacterales</taxon>
        <taxon>Roseobacteraceae</taxon>
        <taxon>Palleronia</taxon>
    </lineage>
</organism>
<dbReference type="RefSeq" id="WP_198916507.1">
    <property type="nucleotide sequence ID" value="NZ_JAEKPD010000009.1"/>
</dbReference>
<keyword evidence="3" id="KW-1185">Reference proteome</keyword>
<accession>A0A934MED1</accession>
<keyword evidence="1" id="KW-1133">Transmembrane helix</keyword>
<dbReference type="InterPro" id="IPR050061">
    <property type="entry name" value="MurCDEF_pg_biosynth"/>
</dbReference>
<keyword evidence="1" id="KW-0812">Transmembrane</keyword>
<evidence type="ECO:0000313" key="2">
    <source>
        <dbReference type="EMBL" id="MBJ3763336.1"/>
    </source>
</evidence>
<evidence type="ECO:0000256" key="1">
    <source>
        <dbReference type="SAM" id="Phobius"/>
    </source>
</evidence>
<dbReference type="PANTHER" id="PTHR43445:SF1">
    <property type="entry name" value="PGA SYNTHASE CAPB"/>
    <property type="match status" value="1"/>
</dbReference>
<dbReference type="InterPro" id="IPR036565">
    <property type="entry name" value="Mur-like_cat_sf"/>
</dbReference>
<dbReference type="EMBL" id="JAEKPD010000009">
    <property type="protein sequence ID" value="MBJ3763336.1"/>
    <property type="molecule type" value="Genomic_DNA"/>
</dbReference>